<feature type="domain" description="Transketolase-like pyrimidine-binding" evidence="11">
    <location>
        <begin position="33"/>
        <end position="208"/>
    </location>
</feature>
<dbReference type="GO" id="GO:0006086">
    <property type="term" value="P:pyruvate decarboxylation to acetyl-CoA"/>
    <property type="evidence" value="ECO:0007669"/>
    <property type="project" value="InterPro"/>
</dbReference>
<dbReference type="Pfam" id="PF02780">
    <property type="entry name" value="Transketolase_C"/>
    <property type="match status" value="1"/>
</dbReference>
<dbReference type="STRING" id="65357.A0A024G469"/>
<dbReference type="AlphaFoldDB" id="A0A024G469"/>
<evidence type="ECO:0000313" key="12">
    <source>
        <dbReference type="EMBL" id="CCI41441.1"/>
    </source>
</evidence>
<keyword evidence="3" id="KW-0479">Metal-binding</keyword>
<dbReference type="InterPro" id="IPR027110">
    <property type="entry name" value="PDHB_mito-type"/>
</dbReference>
<proteinExistence type="predicted"/>
<evidence type="ECO:0000313" key="13">
    <source>
        <dbReference type="Proteomes" id="UP000053237"/>
    </source>
</evidence>
<comment type="caution">
    <text evidence="12">The sequence shown here is derived from an EMBL/GenBank/DDBJ whole genome shotgun (WGS) entry which is preliminary data.</text>
</comment>
<dbReference type="Gene3D" id="3.40.50.920">
    <property type="match status" value="1"/>
</dbReference>
<dbReference type="FunFam" id="3.40.50.970:FF:000006">
    <property type="entry name" value="Pyruvate dehydrogenase E1 component subunit beta"/>
    <property type="match status" value="1"/>
</dbReference>
<gene>
    <name evidence="12" type="ORF">BN9_022250</name>
</gene>
<dbReference type="GO" id="GO:0004739">
    <property type="term" value="F:pyruvate dehydrogenase (acetyl-transferring) activity"/>
    <property type="evidence" value="ECO:0007669"/>
    <property type="project" value="UniProtKB-UniRule"/>
</dbReference>
<dbReference type="SUPFAM" id="SSF52518">
    <property type="entry name" value="Thiamin diphosphate-binding fold (THDP-binding)"/>
    <property type="match status" value="1"/>
</dbReference>
<comment type="cofactor">
    <cofactor evidence="1 10">
        <name>thiamine diphosphate</name>
        <dbReference type="ChEBI" id="CHEBI:58937"/>
    </cofactor>
</comment>
<keyword evidence="4" id="KW-0809">Transit peptide</keyword>
<accession>A0A024G469</accession>
<comment type="subcellular location">
    <subcellularLocation>
        <location evidence="2">Mitochondrion</location>
    </subcellularLocation>
</comment>
<keyword evidence="13" id="KW-1185">Reference proteome</keyword>
<dbReference type="EMBL" id="CAIX01000019">
    <property type="protein sequence ID" value="CCI41441.1"/>
    <property type="molecule type" value="Genomic_DNA"/>
</dbReference>
<dbReference type="FunFam" id="3.40.50.920:FF:000001">
    <property type="entry name" value="Pyruvate dehydrogenase E1 beta subunit"/>
    <property type="match status" value="1"/>
</dbReference>
<reference evidence="12 13" key="1">
    <citation type="submission" date="2012-05" db="EMBL/GenBank/DDBJ databases">
        <title>Recombination and specialization in a pathogen metapopulation.</title>
        <authorList>
            <person name="Gardiner A."/>
            <person name="Kemen E."/>
            <person name="Schultz-Larsen T."/>
            <person name="MacLean D."/>
            <person name="Van Oosterhout C."/>
            <person name="Jones J.D.G."/>
        </authorList>
    </citation>
    <scope>NUCLEOTIDE SEQUENCE [LARGE SCALE GENOMIC DNA]</scope>
    <source>
        <strain evidence="12 13">Ac Nc2</strain>
    </source>
</reference>
<dbReference type="NCBIfam" id="NF008854">
    <property type="entry name" value="PRK11892.1"/>
    <property type="match status" value="1"/>
</dbReference>
<evidence type="ECO:0000256" key="6">
    <source>
        <dbReference type="ARBA" id="ARBA00023002"/>
    </source>
</evidence>
<sequence>MRFSLHRAIPACKPLSNAIRQQCRTMATVSDKMSVRDALNTALDEELERDEKVFLIGEEVAEYNGAYKVSKGLWEKYGDKRIIDTPITEAGFTGLAVGAAYNDTKPVVEFMTFNFAMQAIDQIINSAAKQYYMSAGDINVPIVFRGPNGPAAGVAAQHSQCYAAWYGSVPGLKVVAPYDAEDARGMLKAAIRDPNPVVFLENELVYGTTFPVSKEAQDKDFVVPFGKARIMKEGSDVTIVAFSRMVGFALDAAKELAKDGINVEVINLRSIRPFDREAIIKSVKKTSRIVTVEEGWGQHGIGAEIAGILMETEAFDYLDAPMERVTGTDVPMPYAENLERLCLPQVADIIAATKRTTYRKL</sequence>
<dbReference type="PANTHER" id="PTHR11624">
    <property type="entry name" value="DEHYDROGENASE RELATED"/>
    <property type="match status" value="1"/>
</dbReference>
<dbReference type="OrthoDB" id="10266385at2759"/>
<dbReference type="PANTHER" id="PTHR11624:SF96">
    <property type="entry name" value="PYRUVATE DEHYDROGENASE E1 COMPONENT SUBUNIT BETA, MITOCHONDRIAL"/>
    <property type="match status" value="1"/>
</dbReference>
<dbReference type="FunCoup" id="A0A024G469">
    <property type="interactions" value="251"/>
</dbReference>
<keyword evidence="9 10" id="KW-0670">Pyruvate</keyword>
<evidence type="ECO:0000256" key="3">
    <source>
        <dbReference type="ARBA" id="ARBA00022723"/>
    </source>
</evidence>
<evidence type="ECO:0000256" key="9">
    <source>
        <dbReference type="ARBA" id="ARBA00023317"/>
    </source>
</evidence>
<dbReference type="SUPFAM" id="SSF52922">
    <property type="entry name" value="TK C-terminal domain-like"/>
    <property type="match status" value="1"/>
</dbReference>
<dbReference type="NCBIfam" id="NF006667">
    <property type="entry name" value="PRK09212.1"/>
    <property type="match status" value="1"/>
</dbReference>
<keyword evidence="6 10" id="KW-0560">Oxidoreductase</keyword>
<protein>
    <recommendedName>
        <fullName evidence="10">Pyruvate dehydrogenase E1 component subunit beta</fullName>
        <ecNumber evidence="10">1.2.4.1</ecNumber>
    </recommendedName>
</protein>
<dbReference type="GO" id="GO:0005739">
    <property type="term" value="C:mitochondrion"/>
    <property type="evidence" value="ECO:0007669"/>
    <property type="project" value="UniProtKB-SubCell"/>
</dbReference>
<name>A0A024G469_9STRA</name>
<keyword evidence="8" id="KW-0496">Mitochondrion</keyword>
<organism evidence="12 13">
    <name type="scientific">Albugo candida</name>
    <dbReference type="NCBI Taxonomy" id="65357"/>
    <lineage>
        <taxon>Eukaryota</taxon>
        <taxon>Sar</taxon>
        <taxon>Stramenopiles</taxon>
        <taxon>Oomycota</taxon>
        <taxon>Peronosporomycetes</taxon>
        <taxon>Albuginales</taxon>
        <taxon>Albuginaceae</taxon>
        <taxon>Albugo</taxon>
    </lineage>
</organism>
<evidence type="ECO:0000256" key="10">
    <source>
        <dbReference type="RuleBase" id="RU364074"/>
    </source>
</evidence>
<dbReference type="EC" id="1.2.4.1" evidence="10"/>
<evidence type="ECO:0000256" key="1">
    <source>
        <dbReference type="ARBA" id="ARBA00001964"/>
    </source>
</evidence>
<dbReference type="InterPro" id="IPR009014">
    <property type="entry name" value="Transketo_C/PFOR_II"/>
</dbReference>
<dbReference type="Proteomes" id="UP000053237">
    <property type="component" value="Unassembled WGS sequence"/>
</dbReference>
<dbReference type="Pfam" id="PF02779">
    <property type="entry name" value="Transket_pyr"/>
    <property type="match status" value="1"/>
</dbReference>
<evidence type="ECO:0000256" key="7">
    <source>
        <dbReference type="ARBA" id="ARBA00023052"/>
    </source>
</evidence>
<evidence type="ECO:0000259" key="11">
    <source>
        <dbReference type="SMART" id="SM00861"/>
    </source>
</evidence>
<dbReference type="SMART" id="SM00861">
    <property type="entry name" value="Transket_pyr"/>
    <property type="match status" value="1"/>
</dbReference>
<dbReference type="Gene3D" id="3.40.50.970">
    <property type="match status" value="1"/>
</dbReference>
<comment type="function">
    <text evidence="10">The pyruvate dehydrogenase complex catalyzes the overall conversion of pyruvate to acetyl-CoA and CO2.</text>
</comment>
<dbReference type="GO" id="GO:0046872">
    <property type="term" value="F:metal ion binding"/>
    <property type="evidence" value="ECO:0007669"/>
    <property type="project" value="UniProtKB-KW"/>
</dbReference>
<dbReference type="CDD" id="cd07036">
    <property type="entry name" value="TPP_PYR_E1-PDHc-beta_like"/>
    <property type="match status" value="1"/>
</dbReference>
<dbReference type="InterPro" id="IPR029061">
    <property type="entry name" value="THDP-binding"/>
</dbReference>
<dbReference type="InterPro" id="IPR033248">
    <property type="entry name" value="Transketolase_C"/>
</dbReference>
<comment type="catalytic activity">
    <reaction evidence="10">
        <text>N(6)-[(R)-lipoyl]-L-lysyl-[protein] + pyruvate + H(+) = N(6)-[(R)-S(8)-acetyldihydrolipoyl]-L-lysyl-[protein] + CO2</text>
        <dbReference type="Rhea" id="RHEA:19189"/>
        <dbReference type="Rhea" id="RHEA-COMP:10474"/>
        <dbReference type="Rhea" id="RHEA-COMP:10478"/>
        <dbReference type="ChEBI" id="CHEBI:15361"/>
        <dbReference type="ChEBI" id="CHEBI:15378"/>
        <dbReference type="ChEBI" id="CHEBI:16526"/>
        <dbReference type="ChEBI" id="CHEBI:83099"/>
        <dbReference type="ChEBI" id="CHEBI:83111"/>
        <dbReference type="EC" id="1.2.4.1"/>
    </reaction>
</comment>
<evidence type="ECO:0000256" key="4">
    <source>
        <dbReference type="ARBA" id="ARBA00022946"/>
    </source>
</evidence>
<keyword evidence="5" id="KW-0630">Potassium</keyword>
<evidence type="ECO:0000256" key="8">
    <source>
        <dbReference type="ARBA" id="ARBA00023128"/>
    </source>
</evidence>
<dbReference type="InterPro" id="IPR005475">
    <property type="entry name" value="Transketolase-like_Pyr-bd"/>
</dbReference>
<dbReference type="InParanoid" id="A0A024G469"/>
<evidence type="ECO:0000256" key="5">
    <source>
        <dbReference type="ARBA" id="ARBA00022958"/>
    </source>
</evidence>
<evidence type="ECO:0000256" key="2">
    <source>
        <dbReference type="ARBA" id="ARBA00004173"/>
    </source>
</evidence>
<keyword evidence="7 10" id="KW-0786">Thiamine pyrophosphate</keyword>